<gene>
    <name evidence="1" type="ORF">GCM10007939_05700</name>
</gene>
<dbReference type="InterPro" id="IPR007729">
    <property type="entry name" value="DGOK"/>
</dbReference>
<accession>A0ABQ5VS89</accession>
<dbReference type="InterPro" id="IPR042257">
    <property type="entry name" value="DGOK_C"/>
</dbReference>
<dbReference type="Gene3D" id="3.30.420.300">
    <property type="entry name" value="2-keto-3-deoxy-galactonokinase, substrate binding domain"/>
    <property type="match status" value="1"/>
</dbReference>
<evidence type="ECO:0000313" key="2">
    <source>
        <dbReference type="Proteomes" id="UP001156694"/>
    </source>
</evidence>
<organism evidence="1 2">
    <name type="scientific">Amylibacter marinus</name>
    <dbReference type="NCBI Taxonomy" id="1475483"/>
    <lineage>
        <taxon>Bacteria</taxon>
        <taxon>Pseudomonadati</taxon>
        <taxon>Pseudomonadota</taxon>
        <taxon>Alphaproteobacteria</taxon>
        <taxon>Rhodobacterales</taxon>
        <taxon>Paracoccaceae</taxon>
        <taxon>Amylibacter</taxon>
    </lineage>
</organism>
<sequence>MEYNPNWIAVDWGTSNLRAWVMDAQNRPQHALESARGMGTLEPDQFEAALMALIDPYLPIGLVTEVLCCGMVGARQGWAEAAYVAVPAAPPTAKTALRVPTSDPRISVSIIPGMMQKSPADVMRGEETQILGVLHDDPEFDGVICLPGTHTKWAHISAGEVVSFRTFMTGETFALLSTRSVLRHSMAETDWDIRAFEDGLSTGLTDPKRVAANLFSLRATGLVDEASNLNAYSTLSGLLIGLELGGAKPYWLGQQVLIVGSGHQSEIYRHALVKQGADAKILSGDHITRLGLSQARA</sequence>
<protein>
    <submittedName>
        <fullName evidence="1">2-keto-3-deoxy-galactonokinase</fullName>
    </submittedName>
</protein>
<dbReference type="InterPro" id="IPR042258">
    <property type="entry name" value="DGOK_N"/>
</dbReference>
<comment type="caution">
    <text evidence="1">The sequence shown here is derived from an EMBL/GenBank/DDBJ whole genome shotgun (WGS) entry which is preliminary data.</text>
</comment>
<evidence type="ECO:0000313" key="1">
    <source>
        <dbReference type="EMBL" id="GLQ34287.1"/>
    </source>
</evidence>
<dbReference type="EMBL" id="BSNN01000002">
    <property type="protein sequence ID" value="GLQ34287.1"/>
    <property type="molecule type" value="Genomic_DNA"/>
</dbReference>
<dbReference type="Pfam" id="PF05035">
    <property type="entry name" value="DGOK"/>
    <property type="match status" value="1"/>
</dbReference>
<dbReference type="Proteomes" id="UP001156694">
    <property type="component" value="Unassembled WGS sequence"/>
</dbReference>
<dbReference type="RefSeq" id="WP_284376009.1">
    <property type="nucleotide sequence ID" value="NZ_BSNN01000002.1"/>
</dbReference>
<name>A0ABQ5VS89_9RHOB</name>
<proteinExistence type="predicted"/>
<keyword evidence="2" id="KW-1185">Reference proteome</keyword>
<reference evidence="2" key="1">
    <citation type="journal article" date="2019" name="Int. J. Syst. Evol. Microbiol.">
        <title>The Global Catalogue of Microorganisms (GCM) 10K type strain sequencing project: providing services to taxonomists for standard genome sequencing and annotation.</title>
        <authorList>
            <consortium name="The Broad Institute Genomics Platform"/>
            <consortium name="The Broad Institute Genome Sequencing Center for Infectious Disease"/>
            <person name="Wu L."/>
            <person name="Ma J."/>
        </authorList>
    </citation>
    <scope>NUCLEOTIDE SEQUENCE [LARGE SCALE GENOMIC DNA]</scope>
    <source>
        <strain evidence="2">NBRC 110140</strain>
    </source>
</reference>
<dbReference type="Gene3D" id="3.30.420.310">
    <property type="entry name" value="2-keto-3-deoxy-galactonokinase, C-terminal domain"/>
    <property type="match status" value="1"/>
</dbReference>